<evidence type="ECO:0000256" key="1">
    <source>
        <dbReference type="SAM" id="MobiDB-lite"/>
    </source>
</evidence>
<protein>
    <submittedName>
        <fullName evidence="3">Uncharacterized protein</fullName>
    </submittedName>
</protein>
<keyword evidence="2" id="KW-1133">Transmembrane helix</keyword>
<dbReference type="RefSeq" id="WP_126893725.1">
    <property type="nucleotide sequence ID" value="NZ_JAGTTM010000001.1"/>
</dbReference>
<gene>
    <name evidence="3" type="ORF">KEC56_03535</name>
</gene>
<evidence type="ECO:0000256" key="2">
    <source>
        <dbReference type="SAM" id="Phobius"/>
    </source>
</evidence>
<accession>A0A9X1LMW7</accession>
<dbReference type="EMBL" id="JAGTTM010000001">
    <property type="protein sequence ID" value="MCC2028606.1"/>
    <property type="molecule type" value="Genomic_DNA"/>
</dbReference>
<keyword evidence="2" id="KW-0812">Transmembrane</keyword>
<evidence type="ECO:0000313" key="4">
    <source>
        <dbReference type="Proteomes" id="UP001139289"/>
    </source>
</evidence>
<sequence length="83" mass="8656">MSTHDENDPDYNSGERASEAVGSTTAEISAAISAAVDRAQQGVAAGVGWVRDTYAHNPTRTVTIGLLSLAGLLALITTLTRRN</sequence>
<dbReference type="AlphaFoldDB" id="A0A9X1LMW7"/>
<dbReference type="Proteomes" id="UP001139289">
    <property type="component" value="Unassembled WGS sequence"/>
</dbReference>
<evidence type="ECO:0000313" key="3">
    <source>
        <dbReference type="EMBL" id="MCC2028606.1"/>
    </source>
</evidence>
<reference evidence="3" key="1">
    <citation type="submission" date="2021-04" db="EMBL/GenBank/DDBJ databases">
        <title>Microbacterium tenobrionis sp. nov. and Microbacterium allomyrinae sp. nov., isolated from larvae of Tenobrio molitor and Allomyrina dichotoma, respectively.</title>
        <authorList>
            <person name="Lee S.D."/>
        </authorList>
    </citation>
    <scope>NUCLEOTIDE SEQUENCE</scope>
    <source>
        <strain evidence="3">YMB-B2</strain>
    </source>
</reference>
<name>A0A9X1LMW7_9MICO</name>
<feature type="region of interest" description="Disordered" evidence="1">
    <location>
        <begin position="1"/>
        <end position="22"/>
    </location>
</feature>
<proteinExistence type="predicted"/>
<organism evidence="3 4">
    <name type="scientific">Microbacterium tenebrionis</name>
    <dbReference type="NCBI Taxonomy" id="2830665"/>
    <lineage>
        <taxon>Bacteria</taxon>
        <taxon>Bacillati</taxon>
        <taxon>Actinomycetota</taxon>
        <taxon>Actinomycetes</taxon>
        <taxon>Micrococcales</taxon>
        <taxon>Microbacteriaceae</taxon>
        <taxon>Microbacterium</taxon>
    </lineage>
</organism>
<keyword evidence="4" id="KW-1185">Reference proteome</keyword>
<comment type="caution">
    <text evidence="3">The sequence shown here is derived from an EMBL/GenBank/DDBJ whole genome shotgun (WGS) entry which is preliminary data.</text>
</comment>
<keyword evidence="2" id="KW-0472">Membrane</keyword>
<feature type="transmembrane region" description="Helical" evidence="2">
    <location>
        <begin position="62"/>
        <end position="80"/>
    </location>
</feature>